<dbReference type="RefSeq" id="WP_233054382.1">
    <property type="nucleotide sequence ID" value="NZ_JAIMJA010000023.1"/>
</dbReference>
<protein>
    <submittedName>
        <fullName evidence="1">Uncharacterized protein</fullName>
    </submittedName>
</protein>
<sequence length="109" mass="12582">MTSIRDLNELLIEHNCLRSLSVTMNKDDYSYDLTLFMSNSEEVNASFLFVSFFDVSSFSSSEIGGGLTQFMHLNVRELEFGYDRVNYQLSELEDDRISFAFSSFDIGQR</sequence>
<reference evidence="1 2" key="1">
    <citation type="journal article" date="2022" name="Environ. Microbiol. Rep.">
        <title>Eco-phylogenetic analyses reveal divergent evolution of vitamin B12 metabolism in the marine bacterial family 'Psychromonadaceae'.</title>
        <authorList>
            <person name="Jin X."/>
            <person name="Yang Y."/>
            <person name="Cao H."/>
            <person name="Gao B."/>
            <person name="Zhao Z."/>
        </authorList>
    </citation>
    <scope>NUCLEOTIDE SEQUENCE [LARGE SCALE GENOMIC DNA]</scope>
    <source>
        <strain evidence="1 2">MKS20</strain>
    </source>
</reference>
<evidence type="ECO:0000313" key="2">
    <source>
        <dbReference type="Proteomes" id="UP001201273"/>
    </source>
</evidence>
<gene>
    <name evidence="1" type="ORF">K6Y31_18240</name>
</gene>
<dbReference type="EMBL" id="JAIMJA010000023">
    <property type="protein sequence ID" value="MCE2596727.1"/>
    <property type="molecule type" value="Genomic_DNA"/>
</dbReference>
<organism evidence="1 2">
    <name type="scientific">Motilimonas cestriensis</name>
    <dbReference type="NCBI Taxonomy" id="2742685"/>
    <lineage>
        <taxon>Bacteria</taxon>
        <taxon>Pseudomonadati</taxon>
        <taxon>Pseudomonadota</taxon>
        <taxon>Gammaproteobacteria</taxon>
        <taxon>Alteromonadales</taxon>
        <taxon>Alteromonadales genera incertae sedis</taxon>
        <taxon>Motilimonas</taxon>
    </lineage>
</organism>
<keyword evidence="2" id="KW-1185">Reference proteome</keyword>
<accession>A0ABS8WF18</accession>
<comment type="caution">
    <text evidence="1">The sequence shown here is derived from an EMBL/GenBank/DDBJ whole genome shotgun (WGS) entry which is preliminary data.</text>
</comment>
<evidence type="ECO:0000313" key="1">
    <source>
        <dbReference type="EMBL" id="MCE2596727.1"/>
    </source>
</evidence>
<dbReference type="Proteomes" id="UP001201273">
    <property type="component" value="Unassembled WGS sequence"/>
</dbReference>
<name>A0ABS8WF18_9GAMM</name>
<proteinExistence type="predicted"/>